<reference evidence="5 6" key="1">
    <citation type="submission" date="2018-06" db="EMBL/GenBank/DDBJ databases">
        <title>A transcriptomic atlas of mushroom development highlights an independent origin of complex multicellularity.</title>
        <authorList>
            <consortium name="DOE Joint Genome Institute"/>
            <person name="Krizsan K."/>
            <person name="Almasi E."/>
            <person name="Merenyi Z."/>
            <person name="Sahu N."/>
            <person name="Viragh M."/>
            <person name="Koszo T."/>
            <person name="Mondo S."/>
            <person name="Kiss B."/>
            <person name="Balint B."/>
            <person name="Kues U."/>
            <person name="Barry K."/>
            <person name="Hegedus J.C."/>
            <person name="Henrissat B."/>
            <person name="Johnson J."/>
            <person name="Lipzen A."/>
            <person name="Ohm R."/>
            <person name="Nagy I."/>
            <person name="Pangilinan J."/>
            <person name="Yan J."/>
            <person name="Xiong Y."/>
            <person name="Grigoriev I.V."/>
            <person name="Hibbett D.S."/>
            <person name="Nagy L.G."/>
        </authorList>
    </citation>
    <scope>NUCLEOTIDE SEQUENCE [LARGE SCALE GENOMIC DNA]</scope>
    <source>
        <strain evidence="5 6">SZMC22713</strain>
    </source>
</reference>
<dbReference type="Pfam" id="PF00297">
    <property type="entry name" value="Ribosomal_L3"/>
    <property type="match status" value="2"/>
</dbReference>
<sequence>MTIGFWPTDMPLVMHNEPPSPFQVPSPSFPSPAQTSPSASTTPIDSPPQARLYRPDTNVVGVVGYVETPRRLRTLTTVWASHLSDELKRRFYKDWHRSKKKAFMRYAKKHTKDEVLAHTQIRQTGLKQKKAHLGEIQDEVIDVMISVARAGQRQSLSLLPMMCVYGDLTGLSPDGYHHRTELDKKIYHIGKDDDDAKATTEANATKKAITPMRGFPHYGIIKNDFLMLKGCPWHEKGALSPCANRSWFTRLVAT</sequence>
<dbReference type="GO" id="GO:0003735">
    <property type="term" value="F:structural constituent of ribosome"/>
    <property type="evidence" value="ECO:0007669"/>
    <property type="project" value="InterPro"/>
</dbReference>
<dbReference type="PANTHER" id="PTHR11363:SF5">
    <property type="entry name" value="LARGE RIBOSOMAL SUBUNIT PROTEIN UL3"/>
    <property type="match status" value="1"/>
</dbReference>
<proteinExistence type="inferred from homology"/>
<dbReference type="GO" id="GO:0006412">
    <property type="term" value="P:translation"/>
    <property type="evidence" value="ECO:0007669"/>
    <property type="project" value="InterPro"/>
</dbReference>
<protein>
    <submittedName>
        <fullName evidence="5">Uncharacterized protein</fullName>
    </submittedName>
</protein>
<dbReference type="GO" id="GO:0003723">
    <property type="term" value="F:RNA binding"/>
    <property type="evidence" value="ECO:0007669"/>
    <property type="project" value="TreeGrafter"/>
</dbReference>
<dbReference type="GO" id="GO:0022625">
    <property type="term" value="C:cytosolic large ribosomal subunit"/>
    <property type="evidence" value="ECO:0007669"/>
    <property type="project" value="TreeGrafter"/>
</dbReference>
<dbReference type="AlphaFoldDB" id="A0A4Y7Q836"/>
<feature type="region of interest" description="Disordered" evidence="4">
    <location>
        <begin position="16"/>
        <end position="52"/>
    </location>
</feature>
<comment type="similarity">
    <text evidence="1">Belongs to the universal ribosomal protein uL3 family.</text>
</comment>
<dbReference type="Gene3D" id="2.40.30.10">
    <property type="entry name" value="Translation factors"/>
    <property type="match status" value="1"/>
</dbReference>
<dbReference type="SUPFAM" id="SSF50447">
    <property type="entry name" value="Translation proteins"/>
    <property type="match status" value="2"/>
</dbReference>
<dbReference type="PANTHER" id="PTHR11363">
    <property type="entry name" value="60S RIBOSOMAL PROTEIN L3-RELATED"/>
    <property type="match status" value="1"/>
</dbReference>
<evidence type="ECO:0000313" key="6">
    <source>
        <dbReference type="Proteomes" id="UP000294933"/>
    </source>
</evidence>
<keyword evidence="6" id="KW-1185">Reference proteome</keyword>
<evidence type="ECO:0000256" key="1">
    <source>
        <dbReference type="ARBA" id="ARBA00006540"/>
    </source>
</evidence>
<accession>A0A4Y7Q836</accession>
<dbReference type="EMBL" id="ML170170">
    <property type="protein sequence ID" value="TDL23486.1"/>
    <property type="molecule type" value="Genomic_DNA"/>
</dbReference>
<dbReference type="OrthoDB" id="1611972at2759"/>
<feature type="compositionally biased region" description="Low complexity" evidence="4">
    <location>
        <begin position="31"/>
        <end position="43"/>
    </location>
</feature>
<name>A0A4Y7Q836_9AGAM</name>
<dbReference type="InterPro" id="IPR045077">
    <property type="entry name" value="L3_arc_euk"/>
</dbReference>
<evidence type="ECO:0000256" key="3">
    <source>
        <dbReference type="ARBA" id="ARBA00023274"/>
    </source>
</evidence>
<gene>
    <name evidence="5" type="ORF">BD410DRAFT_838966</name>
</gene>
<dbReference type="VEuPathDB" id="FungiDB:BD410DRAFT_838966"/>
<evidence type="ECO:0000313" key="5">
    <source>
        <dbReference type="EMBL" id="TDL23486.1"/>
    </source>
</evidence>
<keyword evidence="3" id="KW-0687">Ribonucleoprotein</keyword>
<dbReference type="STRING" id="50990.A0A4Y7Q836"/>
<dbReference type="InterPro" id="IPR009000">
    <property type="entry name" value="Transl_B-barrel_sf"/>
</dbReference>
<dbReference type="InterPro" id="IPR000597">
    <property type="entry name" value="Ribosomal_uL3"/>
</dbReference>
<organism evidence="5 6">
    <name type="scientific">Rickenella mellea</name>
    <dbReference type="NCBI Taxonomy" id="50990"/>
    <lineage>
        <taxon>Eukaryota</taxon>
        <taxon>Fungi</taxon>
        <taxon>Dikarya</taxon>
        <taxon>Basidiomycota</taxon>
        <taxon>Agaricomycotina</taxon>
        <taxon>Agaricomycetes</taxon>
        <taxon>Hymenochaetales</taxon>
        <taxon>Rickenellaceae</taxon>
        <taxon>Rickenella</taxon>
    </lineage>
</organism>
<feature type="compositionally biased region" description="Pro residues" evidence="4">
    <location>
        <begin position="18"/>
        <end position="30"/>
    </location>
</feature>
<dbReference type="Gene3D" id="3.30.1430.10">
    <property type="match status" value="1"/>
</dbReference>
<keyword evidence="2" id="KW-0689">Ribosomal protein</keyword>
<dbReference type="Proteomes" id="UP000294933">
    <property type="component" value="Unassembled WGS sequence"/>
</dbReference>
<evidence type="ECO:0000256" key="4">
    <source>
        <dbReference type="SAM" id="MobiDB-lite"/>
    </source>
</evidence>
<evidence type="ECO:0000256" key="2">
    <source>
        <dbReference type="ARBA" id="ARBA00022980"/>
    </source>
</evidence>